<accession>A0A516ITG8</accession>
<dbReference type="Gene3D" id="2.40.70.10">
    <property type="entry name" value="Acid Proteases"/>
    <property type="match status" value="2"/>
</dbReference>
<name>A0A516ITG8_9SPHN</name>
<reference evidence="2 3" key="1">
    <citation type="submission" date="2019-07" db="EMBL/GenBank/DDBJ databases">
        <title>Sphingomonas AE3 Genome sequencing and assembly.</title>
        <authorList>
            <person name="Kim H."/>
        </authorList>
    </citation>
    <scope>NUCLEOTIDE SEQUENCE [LARGE SCALE GENOMIC DNA]</scope>
    <source>
        <strain evidence="2 3">AE3</strain>
    </source>
</reference>
<dbReference type="EMBL" id="CP041659">
    <property type="protein sequence ID" value="QDP20183.1"/>
    <property type="molecule type" value="Genomic_DNA"/>
</dbReference>
<evidence type="ECO:0000256" key="1">
    <source>
        <dbReference type="SAM" id="MobiDB-lite"/>
    </source>
</evidence>
<dbReference type="GO" id="GO:0004190">
    <property type="term" value="F:aspartic-type endopeptidase activity"/>
    <property type="evidence" value="ECO:0007669"/>
    <property type="project" value="InterPro"/>
</dbReference>
<evidence type="ECO:0000313" key="3">
    <source>
        <dbReference type="Proteomes" id="UP000321857"/>
    </source>
</evidence>
<evidence type="ECO:0008006" key="4">
    <source>
        <dbReference type="Google" id="ProtNLM"/>
    </source>
</evidence>
<proteinExistence type="predicted"/>
<keyword evidence="3" id="KW-1185">Reference proteome</keyword>
<dbReference type="InterPro" id="IPR021109">
    <property type="entry name" value="Peptidase_aspartic_dom_sf"/>
</dbReference>
<dbReference type="SUPFAM" id="SSF50630">
    <property type="entry name" value="Acid proteases"/>
    <property type="match status" value="2"/>
</dbReference>
<protein>
    <recommendedName>
        <fullName evidence="4">Peptidase A2 domain-containing protein</fullName>
    </recommendedName>
</protein>
<dbReference type="Pfam" id="PF13650">
    <property type="entry name" value="Asp_protease_2"/>
    <property type="match status" value="2"/>
</dbReference>
<dbReference type="InterPro" id="IPR001969">
    <property type="entry name" value="Aspartic_peptidase_AS"/>
</dbReference>
<dbReference type="Proteomes" id="UP000321857">
    <property type="component" value="Chromosome"/>
</dbReference>
<sequence>MDAPKRFQRNCLPSDRLGDSSTSWTNLSGVQERAMHFVSHGLAAGLVLMSTPAWADADSPAPQPAMLVAENYDHVAIGEDRTERMTVAVSVAGKGPYRFLVDTGSERTVISRELATRLGLAGGRDAVVHSVLGANRVSTVRIPSLSVSNIRLAAGDAPALKASNIGADGLLGIDSLQHHRVMFDFKGGTMSVLPASLPVARLDGDTIIVRARSRNGRLIFTDAELGGRKIAVVVDTGSQISIANLAALKALRRRGGSTLPDPVAIETVTGEQTIAEVARLQGLRIGGLAINELAVAFADAHIFRELKLDRRPAILLGMNAIRAFDQVSIDFASRKIRFVLPESRLADGIRMALLIN</sequence>
<dbReference type="OrthoDB" id="107347at2"/>
<dbReference type="PROSITE" id="PS00141">
    <property type="entry name" value="ASP_PROTEASE"/>
    <property type="match status" value="2"/>
</dbReference>
<feature type="region of interest" description="Disordered" evidence="1">
    <location>
        <begin position="1"/>
        <end position="23"/>
    </location>
</feature>
<dbReference type="KEGG" id="sxa:FMM02_09605"/>
<dbReference type="AlphaFoldDB" id="A0A516ITG8"/>
<dbReference type="CDD" id="cd05483">
    <property type="entry name" value="retropepsin_like_bacteria"/>
    <property type="match status" value="1"/>
</dbReference>
<dbReference type="GO" id="GO:0006508">
    <property type="term" value="P:proteolysis"/>
    <property type="evidence" value="ECO:0007669"/>
    <property type="project" value="InterPro"/>
</dbReference>
<dbReference type="InterPro" id="IPR034122">
    <property type="entry name" value="Retropepsin-like_bacterial"/>
</dbReference>
<organism evidence="2 3">
    <name type="scientific">Sphingomonas xanthus</name>
    <dbReference type="NCBI Taxonomy" id="2594473"/>
    <lineage>
        <taxon>Bacteria</taxon>
        <taxon>Pseudomonadati</taxon>
        <taxon>Pseudomonadota</taxon>
        <taxon>Alphaproteobacteria</taxon>
        <taxon>Sphingomonadales</taxon>
        <taxon>Sphingomonadaceae</taxon>
        <taxon>Sphingomonas</taxon>
    </lineage>
</organism>
<gene>
    <name evidence="2" type="ORF">FMM02_09605</name>
</gene>
<evidence type="ECO:0000313" key="2">
    <source>
        <dbReference type="EMBL" id="QDP20183.1"/>
    </source>
</evidence>